<dbReference type="EMBL" id="CP051635">
    <property type="protein sequence ID" value="UTD00881.1"/>
    <property type="molecule type" value="Genomic_DNA"/>
</dbReference>
<dbReference type="InterPro" id="IPR013783">
    <property type="entry name" value="Ig-like_fold"/>
</dbReference>
<dbReference type="Pfam" id="PF17957">
    <property type="entry name" value="Big_7"/>
    <property type="match status" value="2"/>
</dbReference>
<sequence length="1556" mass="171855">MKKITIYLLIMFSAFSLLYAGGSKDIDSVQMTNKESWHQSIDISGKKKGKYNVLIKAVDIAGNEGYVGPFNMYIDPNSDLPIVNISNPKTEAVVSGNLNVIGTCIDDDAVDYVELRIDDGENIYRAKGKEFWSYYINTENFEEGTHTIEAWGVDVNGVKGKSVKNSFYINRLSPITQIGNKSLGELVSGKITIDGTVEDGNGVERLLYSLNNGENFEELKLSYNKRTKQSKFSLRLNTKTIEDGPKVIWFKAIDKQGKIGIHTFLLFVDNTSPLVEFIYPEGDSPTEPVFSVAGKAMDSVGLSSLSWKCNNESGEFELTPGNNYWIKEFDVSKSGAKSAVIEITATDIAGNVVKIKKTIAIDQNKGKPVIEMLRPVMDTEVFEDLYIAGVVHDLYGASEVRYKIDKGEEKIIPAYTAGFGAVEKGINAGNHTLTIYAVNKKGISGIPVSINFKAEGKEPVISFDNGETIIPVYNAQSKSSTSVHVKAPSGLKYISAGFNGEEEASLPVKAGQTEYVIKTNVNTKSEPGLYTVSVTATDINDRITKQTLVIRVVNMSGAGAEENLAWAKTNLNENNQVVLTEGKSLFGVYQPREGMVIESLGVIGGKNIEAEYEGNSIKLTVNGDGLYKGVGVKITDSEGSVYTSPLVDIISDMAPPAINLDMSEGAAFVNKSINLKGKASDGAGIKTVEYSLGSDSSYVKLSAAFNETINISGQPDGPILLTIKAVDLAGKESFENRVFYKDSEAPEAVMVLPETEGKVNGSIYAAFRITDRFPGVKAEYKGASKGAEWQIFEYSSLPNLIIGSAKEPLSKNMQFRFTDLAGNTRNFNSYSFDIDNSEDAPKVDLHLPNENEIITSDFEISGMVYDDDEAAKIYYKIDKGSYKSMDIKNSFSIPILLSELTDNEHEITMYAEDIYGVTSQPVTRKIRVSLEVPQVGVSYPLITDTVQGVSVISGSALDKNGIKKVEVSFDNGLTYNLAEGGEKWQYRINTHIINDGTHIVFVKATDNYEQVCLYSTSINIDNTVPVLKLEYPLAGSQLDNNLFVSGHVYDNISLEGVMLKIKSLDGKSVPQKLAEMKLEKDIILSKDIDISSLPEGRYNLEISGVDKANNTNEASVNFDVYRKKDRNRLELLYPLNGETVRGEFNIYGRLIVDNAVEEAALYIDGKELERVSVSKTGYVCFKINSEKLLNGEHSIELRANRSGFGSLNSEVHKINYEIEGPWITIDNFAMGDFAIERPYLRGRAGYTVSEEEKALVSSKDATSEDKRAFKAKRVKYVEVSFDNGKTFTPVKSAANWKYRIETDDMAEGNHFLLLRAVMENRETAVCRTIVKIDKTAPKVTLISPGEGGKYNGAIEFSGLSSDDVELSSVEALLRKGDKASYGLPKFIQGLHFETAFWGASLWNLGIGLSFFDDNVKLQLHYGQFLQSQFKALYGNHQIRYGGHIVSLKLLANVYELPFGYYFGPDWKWLYLNVALGAQFSLFTHTQSGRPQILSALLTQIEFPRVKFHKQKYFSSFSIFTEGQLWFIPTDVDSKSKKSAIKSVVPHISVGIRVDIF</sequence>
<gene>
    <name evidence="2" type="ORF">E4N86_09300</name>
</gene>
<dbReference type="Gene3D" id="2.60.40.10">
    <property type="entry name" value="Immunoglobulins"/>
    <property type="match status" value="1"/>
</dbReference>
<feature type="chain" id="PRO_5040403336" evidence="1">
    <location>
        <begin position="21"/>
        <end position="1556"/>
    </location>
</feature>
<dbReference type="InterPro" id="IPR014756">
    <property type="entry name" value="Ig_E-set"/>
</dbReference>
<evidence type="ECO:0000313" key="2">
    <source>
        <dbReference type="EMBL" id="UTD00881.1"/>
    </source>
</evidence>
<feature type="signal peptide" evidence="1">
    <location>
        <begin position="1"/>
        <end position="20"/>
    </location>
</feature>
<evidence type="ECO:0000313" key="3">
    <source>
        <dbReference type="Proteomes" id="UP001056981"/>
    </source>
</evidence>
<name>A0A9Q9BEB2_TREDN</name>
<organism evidence="2 3">
    <name type="scientific">Treponema denticola</name>
    <dbReference type="NCBI Taxonomy" id="158"/>
    <lineage>
        <taxon>Bacteria</taxon>
        <taxon>Pseudomonadati</taxon>
        <taxon>Spirochaetota</taxon>
        <taxon>Spirochaetia</taxon>
        <taxon>Spirochaetales</taxon>
        <taxon>Treponemataceae</taxon>
        <taxon>Treponema</taxon>
    </lineage>
</organism>
<reference evidence="2" key="1">
    <citation type="submission" date="2020-04" db="EMBL/GenBank/DDBJ databases">
        <title>Comparative genomics of oral phylogroup-2 Treponema strains.</title>
        <authorList>
            <person name="Zeng H."/>
            <person name="Chan Y.K."/>
            <person name="Watt R.M."/>
        </authorList>
    </citation>
    <scope>NUCLEOTIDE SEQUENCE</scope>
    <source>
        <strain evidence="2">OMZ 905</strain>
    </source>
</reference>
<dbReference type="RefSeq" id="WP_253717709.1">
    <property type="nucleotide sequence ID" value="NZ_CP051522.1"/>
</dbReference>
<keyword evidence="1" id="KW-0732">Signal</keyword>
<dbReference type="SUPFAM" id="SSF81296">
    <property type="entry name" value="E set domains"/>
    <property type="match status" value="1"/>
</dbReference>
<accession>A0A9Q9BEB2</accession>
<dbReference type="Gene3D" id="2.60.40.650">
    <property type="match status" value="1"/>
</dbReference>
<protein>
    <submittedName>
        <fullName evidence="2">Neuraminidase</fullName>
    </submittedName>
</protein>
<proteinExistence type="predicted"/>
<evidence type="ECO:0000256" key="1">
    <source>
        <dbReference type="SAM" id="SignalP"/>
    </source>
</evidence>
<dbReference type="Proteomes" id="UP001056981">
    <property type="component" value="Chromosome"/>
</dbReference>